<evidence type="ECO:0000256" key="6">
    <source>
        <dbReference type="ARBA" id="ARBA00074960"/>
    </source>
</evidence>
<dbReference type="FunFam" id="2.20.25.420:FF:000003">
    <property type="entry name" value="zinc finger protein ZPR1"/>
    <property type="match status" value="1"/>
</dbReference>
<dbReference type="PANTHER" id="PTHR10876:SF0">
    <property type="entry name" value="ZINC FINGER PROTEIN ZPR1"/>
    <property type="match status" value="1"/>
</dbReference>
<dbReference type="GO" id="GO:0008270">
    <property type="term" value="F:zinc ion binding"/>
    <property type="evidence" value="ECO:0007669"/>
    <property type="project" value="UniProtKB-KW"/>
</dbReference>
<protein>
    <recommendedName>
        <fullName evidence="6">Zinc finger protein ZPR1</fullName>
    </recommendedName>
</protein>
<feature type="domain" description="Zinc finger ZPR1-type" evidence="7">
    <location>
        <begin position="225"/>
        <end position="385"/>
    </location>
</feature>
<name>A0A1E1X6I5_9ACAR</name>
<dbReference type="Pfam" id="PF03367">
    <property type="entry name" value="Zn_ribbon_ZPR1"/>
    <property type="match status" value="2"/>
</dbReference>
<evidence type="ECO:0000313" key="8">
    <source>
        <dbReference type="EMBL" id="JAT94656.1"/>
    </source>
</evidence>
<sequence>MGDLFPALSGDDPEVTELESLCLQCRKNGTTRLLLTKIPFYREVVVMSFCCDHCGWQNSELQPAATVQPTGIRCELSVRSREDLNRQVVKTRDALVTVPDVELEILARTQEGSVTTVEGLLQRAAQGLEASLADCAEGEARDKLSDFVGRLRELLQLRRPFRFVLDDPSGNSFVENPQAPGADPCMVVHRYQRTAEQDASLGIAAAASESSSVEDVRDDVLGFATNCSECQAPCETRMKLTQVPHFKEVVIMATTCDRCGHRTSEVKSGAGIEPQGVRLELHVSEPADLTRDVLKSETCTVRVPELDLEAGAGLLSGCFTTVEGLLDSMRQQLAQENPFFQGDSASSVGRLRMGAVVDKLAQAAEGKLAITLVLDDPCGNSYVQSLCAPDPDPALLVTRYERTFEQNELLGLNDMKTEDYSS</sequence>
<keyword evidence="5" id="KW-0862">Zinc</keyword>
<dbReference type="FunFam" id="2.60.120.1040:FF:000001">
    <property type="entry name" value="Zinc finger protein ZPR1"/>
    <property type="match status" value="1"/>
</dbReference>
<dbReference type="InterPro" id="IPR042452">
    <property type="entry name" value="ZPR1_Znf1/2"/>
</dbReference>
<keyword evidence="4" id="KW-0863">Zinc-finger</keyword>
<dbReference type="PANTHER" id="PTHR10876">
    <property type="entry name" value="ZINC FINGER PROTEIN ZPR1"/>
    <property type="match status" value="1"/>
</dbReference>
<keyword evidence="3" id="KW-0677">Repeat</keyword>
<dbReference type="InterPro" id="IPR004457">
    <property type="entry name" value="Znf_ZPR1"/>
</dbReference>
<organism evidence="8">
    <name type="scientific">Amblyomma aureolatum</name>
    <dbReference type="NCBI Taxonomy" id="187763"/>
    <lineage>
        <taxon>Eukaryota</taxon>
        <taxon>Metazoa</taxon>
        <taxon>Ecdysozoa</taxon>
        <taxon>Arthropoda</taxon>
        <taxon>Chelicerata</taxon>
        <taxon>Arachnida</taxon>
        <taxon>Acari</taxon>
        <taxon>Parasitiformes</taxon>
        <taxon>Ixodida</taxon>
        <taxon>Ixodoidea</taxon>
        <taxon>Ixodidae</taxon>
        <taxon>Amblyomminae</taxon>
        <taxon>Amblyomma</taxon>
    </lineage>
</organism>
<comment type="similarity">
    <text evidence="1">Belongs to the ZPR1 family.</text>
</comment>
<dbReference type="NCBIfam" id="TIGR00310">
    <property type="entry name" value="ZPR1_znf"/>
    <property type="match status" value="2"/>
</dbReference>
<dbReference type="Gene3D" id="2.20.25.420">
    <property type="entry name" value="ZPR1, zinc finger domain"/>
    <property type="match status" value="2"/>
</dbReference>
<evidence type="ECO:0000256" key="3">
    <source>
        <dbReference type="ARBA" id="ARBA00022737"/>
    </source>
</evidence>
<dbReference type="InterPro" id="IPR042451">
    <property type="entry name" value="ZPR1_A/B_dom"/>
</dbReference>
<proteinExistence type="evidence at transcript level"/>
<evidence type="ECO:0000256" key="1">
    <source>
        <dbReference type="ARBA" id="ARBA00008354"/>
    </source>
</evidence>
<dbReference type="Pfam" id="PF22794">
    <property type="entry name" value="jr-ZPR1"/>
    <property type="match status" value="2"/>
</dbReference>
<dbReference type="EMBL" id="GFAC01004532">
    <property type="protein sequence ID" value="JAT94656.1"/>
    <property type="molecule type" value="mRNA"/>
</dbReference>
<evidence type="ECO:0000259" key="7">
    <source>
        <dbReference type="SMART" id="SM00709"/>
    </source>
</evidence>
<dbReference type="InterPro" id="IPR056180">
    <property type="entry name" value="ZPR1_jr_dom"/>
</dbReference>
<evidence type="ECO:0000256" key="2">
    <source>
        <dbReference type="ARBA" id="ARBA00022723"/>
    </source>
</evidence>
<evidence type="ECO:0000256" key="4">
    <source>
        <dbReference type="ARBA" id="ARBA00022771"/>
    </source>
</evidence>
<dbReference type="GO" id="GO:0048731">
    <property type="term" value="P:system development"/>
    <property type="evidence" value="ECO:0007669"/>
    <property type="project" value="UniProtKB-ARBA"/>
</dbReference>
<accession>A0A1E1X6I5</accession>
<dbReference type="FunFam" id="2.20.25.420:FF:000001">
    <property type="entry name" value="Zinc finger protein ZPR1"/>
    <property type="match status" value="1"/>
</dbReference>
<keyword evidence="2" id="KW-0479">Metal-binding</keyword>
<dbReference type="GO" id="GO:0005634">
    <property type="term" value="C:nucleus"/>
    <property type="evidence" value="ECO:0007669"/>
    <property type="project" value="TreeGrafter"/>
</dbReference>
<reference evidence="8" key="1">
    <citation type="journal article" date="2017" name="Front. Cell. Infect. Microbiol.">
        <title>The Distinct Transcriptional Response of the Midgut of Amblyomma sculptum and Amblyomma aureolatum Ticks to Rickettsia rickettsii Correlates to Their Differences in Susceptibility to Infection.</title>
        <authorList>
            <person name="Martins L.A."/>
            <person name="Galletti M.F.B.M."/>
            <person name="Ribeiro J.M."/>
            <person name="Fujita A."/>
            <person name="Costa F.B."/>
            <person name="Labruna M.B."/>
            <person name="Daffre S."/>
            <person name="Fogaca A.C."/>
        </authorList>
    </citation>
    <scope>NUCLEOTIDE SEQUENCE</scope>
</reference>
<dbReference type="InterPro" id="IPR040141">
    <property type="entry name" value="ZPR1"/>
</dbReference>
<dbReference type="SMART" id="SM00709">
    <property type="entry name" value="Zpr1"/>
    <property type="match status" value="2"/>
</dbReference>
<evidence type="ECO:0000256" key="5">
    <source>
        <dbReference type="ARBA" id="ARBA00022833"/>
    </source>
</evidence>
<dbReference type="Gene3D" id="2.60.120.1040">
    <property type="entry name" value="ZPR1, A/B domain"/>
    <property type="match status" value="2"/>
</dbReference>
<feature type="domain" description="Zinc finger ZPR1-type" evidence="7">
    <location>
        <begin position="20"/>
        <end position="176"/>
    </location>
</feature>
<dbReference type="AlphaFoldDB" id="A0A1E1X6I5"/>